<dbReference type="OrthoDB" id="9780560at2"/>
<accession>A0A0P6X6X3</accession>
<feature type="transmembrane region" description="Helical" evidence="7">
    <location>
        <begin position="756"/>
        <end position="779"/>
    </location>
</feature>
<dbReference type="STRING" id="1134406.ADN00_06210"/>
<comment type="similarity">
    <text evidence="6">Belongs to the ABC-4 integral membrane protein family.</text>
</comment>
<comment type="subcellular location">
    <subcellularLocation>
        <location evidence="1">Cell membrane</location>
        <topology evidence="1">Multi-pass membrane protein</topology>
    </subcellularLocation>
</comment>
<keyword evidence="3 7" id="KW-0812">Transmembrane</keyword>
<feature type="domain" description="ABC3 transporter permease C-terminal" evidence="8">
    <location>
        <begin position="669"/>
        <end position="787"/>
    </location>
</feature>
<dbReference type="AlphaFoldDB" id="A0A0P6X6X3"/>
<feature type="transmembrane region" description="Helical" evidence="7">
    <location>
        <begin position="658"/>
        <end position="688"/>
    </location>
</feature>
<dbReference type="GO" id="GO:0005886">
    <property type="term" value="C:plasma membrane"/>
    <property type="evidence" value="ECO:0007669"/>
    <property type="project" value="UniProtKB-SubCell"/>
</dbReference>
<feature type="transmembrane region" description="Helical" evidence="7">
    <location>
        <begin position="429"/>
        <end position="449"/>
    </location>
</feature>
<feature type="transmembrane region" description="Helical" evidence="7">
    <location>
        <begin position="354"/>
        <end position="375"/>
    </location>
</feature>
<organism evidence="9 10">
    <name type="scientific">Ornatilinea apprima</name>
    <dbReference type="NCBI Taxonomy" id="1134406"/>
    <lineage>
        <taxon>Bacteria</taxon>
        <taxon>Bacillati</taxon>
        <taxon>Chloroflexota</taxon>
        <taxon>Anaerolineae</taxon>
        <taxon>Anaerolineales</taxon>
        <taxon>Anaerolineaceae</taxon>
        <taxon>Ornatilinea</taxon>
    </lineage>
</organism>
<feature type="transmembrane region" description="Helical" evidence="7">
    <location>
        <begin position="20"/>
        <end position="39"/>
    </location>
</feature>
<dbReference type="EMBL" id="LGCL01000016">
    <property type="protein sequence ID" value="KPL78811.1"/>
    <property type="molecule type" value="Genomic_DNA"/>
</dbReference>
<evidence type="ECO:0000256" key="4">
    <source>
        <dbReference type="ARBA" id="ARBA00022989"/>
    </source>
</evidence>
<protein>
    <recommendedName>
        <fullName evidence="8">ABC3 transporter permease C-terminal domain-containing protein</fullName>
    </recommendedName>
</protein>
<evidence type="ECO:0000256" key="7">
    <source>
        <dbReference type="SAM" id="Phobius"/>
    </source>
</evidence>
<evidence type="ECO:0000256" key="1">
    <source>
        <dbReference type="ARBA" id="ARBA00004651"/>
    </source>
</evidence>
<dbReference type="RefSeq" id="WP_075062097.1">
    <property type="nucleotide sequence ID" value="NZ_LGCL01000016.1"/>
</dbReference>
<sequence>MIRWMKVFRDLWNNRSRTILVIFSIAVGVFAIGMIAATYQALTASLANQYAGMRPADIILKTAPLLDDDFVSSIRHMRGVDEAEGRLALPLRISLDGEGRTWRDLTLYSLADYENQRLFLVREQDGSWPPNKGEVLMERASMEFIGAQPGDQILVKTAGGKQYRLTVTGRAHDLYRIPPVIEGWIYGYVGMDTLRWMGQPEGYNELYVSTTSSDSTSVRAISEKVADRIEGLGLPVYQKTLPNRHEHPMNFIISTILVLLGLLAGLSLFLSGLLVVNIVSALVAQQERQIGIIKAIGGRSGQIIGMYFSMVIFLGLAACMLAIPASQLGAQALAGFVAQLINFDPPQVGMKPSIILLQLGVGLIVPILAAAPAILSGNNVSPARVLSEYGINQVWGGFGTLDRLLALIPRLPRDLLLSIRNPFRKRKRLLLSLLTLTLAGAIFMGIVNLRASLNETLNQMLGFWEYDAWLVVDEYVHNERLIRTALSVQGVEQAEAWGFTLGRYVRADGTESDNLYLLAPPAGTELLNPPIISGRGLLPEDTNAILVSPGFLANEPDLGIGSKMSVKIDGREETYTIVGVMNMMGNSTIGYFTLIDYEDFCQHVRKWNRANALIFTIAASDLTAQQEVSSAVEQRYDHNNIEVISNFLISEEREEIDAAFAIIVALLMLMSVVLATVGGLGLMGTMSLNILERTREIGVMRAYGASSKAVFRVVIIEGLLIGAMSWVLAIVFSIPISVLLARAIGLSFMDFPMPASYSMGGIAIWAVLVVVISILASLFPAMRAVSLTVTQVLAYE</sequence>
<dbReference type="PANTHER" id="PTHR30572:SF4">
    <property type="entry name" value="ABC TRANSPORTER PERMEASE YTRF"/>
    <property type="match status" value="1"/>
</dbReference>
<dbReference type="Proteomes" id="UP000050417">
    <property type="component" value="Unassembled WGS sequence"/>
</dbReference>
<keyword evidence="5 7" id="KW-0472">Membrane</keyword>
<reference evidence="9 10" key="1">
    <citation type="submission" date="2015-07" db="EMBL/GenBank/DDBJ databases">
        <title>Genome sequence of Ornatilinea apprima DSM 23815.</title>
        <authorList>
            <person name="Hemp J."/>
            <person name="Ward L.M."/>
            <person name="Pace L.A."/>
            <person name="Fischer W.W."/>
        </authorList>
    </citation>
    <scope>NUCLEOTIDE SEQUENCE [LARGE SCALE GENOMIC DNA]</scope>
    <source>
        <strain evidence="9 10">P3M-1</strain>
    </source>
</reference>
<proteinExistence type="inferred from homology"/>
<dbReference type="InterPro" id="IPR003838">
    <property type="entry name" value="ABC3_permease_C"/>
</dbReference>
<dbReference type="InterPro" id="IPR050250">
    <property type="entry name" value="Macrolide_Exporter_MacB"/>
</dbReference>
<evidence type="ECO:0000256" key="2">
    <source>
        <dbReference type="ARBA" id="ARBA00022475"/>
    </source>
</evidence>
<feature type="domain" description="ABC3 transporter permease C-terminal" evidence="8">
    <location>
        <begin position="262"/>
        <end position="376"/>
    </location>
</feature>
<feature type="transmembrane region" description="Helical" evidence="7">
    <location>
        <begin position="251"/>
        <end position="284"/>
    </location>
</feature>
<dbReference type="PANTHER" id="PTHR30572">
    <property type="entry name" value="MEMBRANE COMPONENT OF TRANSPORTER-RELATED"/>
    <property type="match status" value="1"/>
</dbReference>
<dbReference type="Pfam" id="PF02687">
    <property type="entry name" value="FtsX"/>
    <property type="match status" value="2"/>
</dbReference>
<evidence type="ECO:0000313" key="9">
    <source>
        <dbReference type="EMBL" id="KPL78811.1"/>
    </source>
</evidence>
<keyword evidence="2" id="KW-1003">Cell membrane</keyword>
<evidence type="ECO:0000256" key="3">
    <source>
        <dbReference type="ARBA" id="ARBA00022692"/>
    </source>
</evidence>
<dbReference type="GO" id="GO:0022857">
    <property type="term" value="F:transmembrane transporter activity"/>
    <property type="evidence" value="ECO:0007669"/>
    <property type="project" value="TreeGrafter"/>
</dbReference>
<comment type="caution">
    <text evidence="9">The sequence shown here is derived from an EMBL/GenBank/DDBJ whole genome shotgun (WGS) entry which is preliminary data.</text>
</comment>
<keyword evidence="10" id="KW-1185">Reference proteome</keyword>
<gene>
    <name evidence="9" type="ORF">ADN00_06210</name>
</gene>
<evidence type="ECO:0000256" key="6">
    <source>
        <dbReference type="ARBA" id="ARBA00038076"/>
    </source>
</evidence>
<evidence type="ECO:0000313" key="10">
    <source>
        <dbReference type="Proteomes" id="UP000050417"/>
    </source>
</evidence>
<evidence type="ECO:0000259" key="8">
    <source>
        <dbReference type="Pfam" id="PF02687"/>
    </source>
</evidence>
<feature type="transmembrane region" description="Helical" evidence="7">
    <location>
        <begin position="304"/>
        <end position="323"/>
    </location>
</feature>
<evidence type="ECO:0000256" key="5">
    <source>
        <dbReference type="ARBA" id="ARBA00023136"/>
    </source>
</evidence>
<name>A0A0P6X6X3_9CHLR</name>
<keyword evidence="4 7" id="KW-1133">Transmembrane helix</keyword>
<feature type="transmembrane region" description="Helical" evidence="7">
    <location>
        <begin position="709"/>
        <end position="736"/>
    </location>
</feature>